<keyword evidence="20" id="KW-1185">Reference proteome</keyword>
<keyword evidence="8" id="KW-0378">Hydrolase</keyword>
<feature type="domain" description="Integrase catalytic" evidence="18">
    <location>
        <begin position="788"/>
        <end position="902"/>
    </location>
</feature>
<dbReference type="Gene3D" id="3.30.420.10">
    <property type="entry name" value="Ribonuclease H-like superfamily/Ribonuclease H"/>
    <property type="match status" value="2"/>
</dbReference>
<dbReference type="Gene3D" id="3.30.70.270">
    <property type="match status" value="3"/>
</dbReference>
<evidence type="ECO:0000256" key="10">
    <source>
        <dbReference type="ARBA" id="ARBA00022908"/>
    </source>
</evidence>
<accession>A0ABQ5D676</accession>
<evidence type="ECO:0000256" key="15">
    <source>
        <dbReference type="PROSITE-ProRule" id="PRU00047"/>
    </source>
</evidence>
<dbReference type="Pfam" id="PF17917">
    <property type="entry name" value="RT_RNaseH"/>
    <property type="match status" value="1"/>
</dbReference>
<keyword evidence="12" id="KW-0239">DNA-directed DNA polymerase</keyword>
<dbReference type="Gene3D" id="1.10.340.70">
    <property type="match status" value="1"/>
</dbReference>
<protein>
    <submittedName>
        <fullName evidence="19">Reverse transcriptase domain-containing protein</fullName>
    </submittedName>
</protein>
<evidence type="ECO:0000256" key="1">
    <source>
        <dbReference type="ARBA" id="ARBA00022670"/>
    </source>
</evidence>
<evidence type="ECO:0000256" key="3">
    <source>
        <dbReference type="ARBA" id="ARBA00022695"/>
    </source>
</evidence>
<dbReference type="Pfam" id="PF00078">
    <property type="entry name" value="RVT_1"/>
    <property type="match status" value="1"/>
</dbReference>
<dbReference type="InterPro" id="IPR041373">
    <property type="entry name" value="RT_RNaseH"/>
</dbReference>
<keyword evidence="4" id="KW-0540">Nuclease</keyword>
<feature type="compositionally biased region" description="Polar residues" evidence="16">
    <location>
        <begin position="53"/>
        <end position="70"/>
    </location>
</feature>
<keyword evidence="11 19" id="KW-0695">RNA-directed DNA polymerase</keyword>
<dbReference type="SUPFAM" id="SSF53098">
    <property type="entry name" value="Ribonuclease H-like"/>
    <property type="match status" value="1"/>
</dbReference>
<dbReference type="InterPro" id="IPR001584">
    <property type="entry name" value="Integrase_cat-core"/>
</dbReference>
<reference evidence="19" key="2">
    <citation type="submission" date="2022-01" db="EMBL/GenBank/DDBJ databases">
        <authorList>
            <person name="Yamashiro T."/>
            <person name="Shiraishi A."/>
            <person name="Satake H."/>
            <person name="Nakayama K."/>
        </authorList>
    </citation>
    <scope>NUCLEOTIDE SEQUENCE</scope>
</reference>
<evidence type="ECO:0000256" key="2">
    <source>
        <dbReference type="ARBA" id="ARBA00022679"/>
    </source>
</evidence>
<dbReference type="Proteomes" id="UP001151760">
    <property type="component" value="Unassembled WGS sequence"/>
</dbReference>
<organism evidence="19 20">
    <name type="scientific">Tanacetum coccineum</name>
    <dbReference type="NCBI Taxonomy" id="301880"/>
    <lineage>
        <taxon>Eukaryota</taxon>
        <taxon>Viridiplantae</taxon>
        <taxon>Streptophyta</taxon>
        <taxon>Embryophyta</taxon>
        <taxon>Tracheophyta</taxon>
        <taxon>Spermatophyta</taxon>
        <taxon>Magnoliopsida</taxon>
        <taxon>eudicotyledons</taxon>
        <taxon>Gunneridae</taxon>
        <taxon>Pentapetalae</taxon>
        <taxon>asterids</taxon>
        <taxon>campanulids</taxon>
        <taxon>Asterales</taxon>
        <taxon>Asteraceae</taxon>
        <taxon>Asteroideae</taxon>
        <taxon>Anthemideae</taxon>
        <taxon>Anthemidinae</taxon>
        <taxon>Tanacetum</taxon>
    </lineage>
</organism>
<keyword evidence="9" id="KW-0460">Magnesium</keyword>
<evidence type="ECO:0000259" key="18">
    <source>
        <dbReference type="PROSITE" id="PS50994"/>
    </source>
</evidence>
<keyword evidence="15" id="KW-0863">Zinc-finger</keyword>
<comment type="caution">
    <text evidence="19">The sequence shown here is derived from an EMBL/GenBank/DDBJ whole genome shotgun (WGS) entry which is preliminary data.</text>
</comment>
<keyword evidence="13" id="KW-0238">DNA-binding</keyword>
<feature type="compositionally biased region" description="Low complexity" evidence="16">
    <location>
        <begin position="181"/>
        <end position="199"/>
    </location>
</feature>
<dbReference type="InterPro" id="IPR001878">
    <property type="entry name" value="Znf_CCHC"/>
</dbReference>
<feature type="region of interest" description="Disordered" evidence="16">
    <location>
        <begin position="51"/>
        <end position="71"/>
    </location>
</feature>
<dbReference type="GO" id="GO:0003964">
    <property type="term" value="F:RNA-directed DNA polymerase activity"/>
    <property type="evidence" value="ECO:0007669"/>
    <property type="project" value="UniProtKB-KW"/>
</dbReference>
<dbReference type="Pfam" id="PF24626">
    <property type="entry name" value="SH3_Tf2-1"/>
    <property type="match status" value="1"/>
</dbReference>
<evidence type="ECO:0000256" key="5">
    <source>
        <dbReference type="ARBA" id="ARBA00022723"/>
    </source>
</evidence>
<keyword evidence="6" id="KW-0064">Aspartyl protease</keyword>
<dbReference type="SUPFAM" id="SSF56672">
    <property type="entry name" value="DNA/RNA polymerases"/>
    <property type="match status" value="1"/>
</dbReference>
<dbReference type="InterPro" id="IPR043128">
    <property type="entry name" value="Rev_trsase/Diguanyl_cyclase"/>
</dbReference>
<dbReference type="InterPro" id="IPR041588">
    <property type="entry name" value="Integrase_H2C2"/>
</dbReference>
<feature type="domain" description="CCHC-type" evidence="17">
    <location>
        <begin position="208"/>
        <end position="223"/>
    </location>
</feature>
<keyword evidence="7" id="KW-0255">Endonuclease</keyword>
<keyword evidence="2" id="KW-0808">Transferase</keyword>
<evidence type="ECO:0000256" key="6">
    <source>
        <dbReference type="ARBA" id="ARBA00022750"/>
    </source>
</evidence>
<dbReference type="SUPFAM" id="SSF57756">
    <property type="entry name" value="Retrovirus zinc finger-like domains"/>
    <property type="match status" value="1"/>
</dbReference>
<dbReference type="InterPro" id="IPR036397">
    <property type="entry name" value="RNaseH_sf"/>
</dbReference>
<keyword evidence="14" id="KW-0233">DNA recombination</keyword>
<sequence>MPPKRTVRTARTARVAAATATAAAAATPMTTTAIEQLVADRVSAALANHDTLRNNTNGHSDGSHNSGTRTRTPRECTYKDFLNCHPLNFKGTDGVVVLSQWFKRIESVFHISNCAPENQESDEVEKYVSGLPDIIRGNVMSYRPQKMEEVIEFANDQMNQKLITISERQAEQKRKIEFNAGSNQGSFGPNNNNNNRENSGATQNAVTCYECGVQGHFKRDCPKLKNGNRGNQCGNNKLPLSAEPALQQRRLKTGRDFPEVFPEELPGLPPTRQVEFQIDLMPGAAPVARAPYRLAPSEMKELSEQLQELSDKGFIRPSSSPWGAPVLFVKKKDGSFRMCIDYRELNKLTVKNRYPLPRIDDLFDQLQGSSVYSKIDLRSGYHQLRVREQDIPKTTFRTRYGHYEFQVMPFGLTNAPAAILELLKKEELYAKFSKCEFWIPKVQFLGHVIDCQGIHVDPAKIESIKDWASPKTPTEIRQFLGLAGYYRRFIEGFSKIAKPMTKLTQKKVAFEWGDKQEAAFQTLKTKLCSAPILALPQGAENFIVYCDASHKGLGAVLMQNEKVIAYASRQLKIHEKNYTTHDLELGAVVFALKIWRHYLYGTKCTVFTDHKSLQHILDQKELNMRQRRWLELLSDYDCEIRYHPGKANVVADALSRKERKNLKNEDVGGMIKKDLPKERLEPHADGTLCLNGRSWLPCYGDLRTVIMHESHKSKYFVHPGSDKMYQDMKKLYWWPNMKADIATYVSKCLTCAKVKAEHQRPSGLLVQPKIPEWKWDNITMDFVTKLPKSPQELARLYIKEVVARHGIPVSIICDRDPRFASHFWRSLQKALGTSLDMSTAYHPETDGQSERTIQTLEDMLRACVIDFGKGWINHLPLVEFSYNNSYHASIKAAPFEALYGRKCRSPVCWAEVGEAQLTGPDLIQETTEKIIQIKQRIQAARDRQKSYADLKRKPMEFQVGDKVMLKVSPWKGVVRFGKRGKLNPRYVGPFKVLERIGSVAYKLELPQELSRVHNTFHVSNLKKCYSDEPLAVPLEGLHIDDKLQFVEEPVEIMEREIKRLKRSRIPLVKVRWNSRRGPEFTWEREDSFKKKYPHLFTNQAFSSTTTS</sequence>
<dbReference type="InterPro" id="IPR043502">
    <property type="entry name" value="DNA/RNA_pol_sf"/>
</dbReference>
<evidence type="ECO:0000256" key="4">
    <source>
        <dbReference type="ARBA" id="ARBA00022722"/>
    </source>
</evidence>
<proteinExistence type="predicted"/>
<evidence type="ECO:0000256" key="13">
    <source>
        <dbReference type="ARBA" id="ARBA00023125"/>
    </source>
</evidence>
<keyword evidence="15" id="KW-0862">Zinc</keyword>
<keyword evidence="1" id="KW-0645">Protease</keyword>
<keyword evidence="3" id="KW-0548">Nucleotidyltransferase</keyword>
<dbReference type="Pfam" id="PF00098">
    <property type="entry name" value="zf-CCHC"/>
    <property type="match status" value="1"/>
</dbReference>
<name>A0ABQ5D676_9ASTR</name>
<evidence type="ECO:0000256" key="16">
    <source>
        <dbReference type="SAM" id="MobiDB-lite"/>
    </source>
</evidence>
<dbReference type="Gene3D" id="4.10.60.10">
    <property type="entry name" value="Zinc finger, CCHC-type"/>
    <property type="match status" value="1"/>
</dbReference>
<evidence type="ECO:0000259" key="17">
    <source>
        <dbReference type="PROSITE" id="PS50158"/>
    </source>
</evidence>
<dbReference type="InterPro" id="IPR000477">
    <property type="entry name" value="RT_dom"/>
</dbReference>
<keyword evidence="10" id="KW-0229">DNA integration</keyword>
<dbReference type="CDD" id="cd01647">
    <property type="entry name" value="RT_LTR"/>
    <property type="match status" value="1"/>
</dbReference>
<dbReference type="Gene3D" id="3.10.10.10">
    <property type="entry name" value="HIV Type 1 Reverse Transcriptase, subunit A, domain 1"/>
    <property type="match status" value="1"/>
</dbReference>
<evidence type="ECO:0000256" key="12">
    <source>
        <dbReference type="ARBA" id="ARBA00022932"/>
    </source>
</evidence>
<feature type="region of interest" description="Disordered" evidence="16">
    <location>
        <begin position="179"/>
        <end position="199"/>
    </location>
</feature>
<dbReference type="PROSITE" id="PS50158">
    <property type="entry name" value="ZF_CCHC"/>
    <property type="match status" value="1"/>
</dbReference>
<dbReference type="SMART" id="SM00343">
    <property type="entry name" value="ZnF_C2HC"/>
    <property type="match status" value="1"/>
</dbReference>
<reference evidence="19" key="1">
    <citation type="journal article" date="2022" name="Int. J. Mol. Sci.">
        <title>Draft Genome of Tanacetum Coccineum: Genomic Comparison of Closely Related Tanacetum-Family Plants.</title>
        <authorList>
            <person name="Yamashiro T."/>
            <person name="Shiraishi A."/>
            <person name="Nakayama K."/>
            <person name="Satake H."/>
        </authorList>
    </citation>
    <scope>NUCLEOTIDE SEQUENCE</scope>
</reference>
<dbReference type="Pfam" id="PF17921">
    <property type="entry name" value="Integrase_H2C2"/>
    <property type="match status" value="1"/>
</dbReference>
<evidence type="ECO:0000256" key="7">
    <source>
        <dbReference type="ARBA" id="ARBA00022759"/>
    </source>
</evidence>
<dbReference type="EMBL" id="BQNB010014917">
    <property type="protein sequence ID" value="GJT33902.1"/>
    <property type="molecule type" value="Genomic_DNA"/>
</dbReference>
<dbReference type="CDD" id="cd09274">
    <property type="entry name" value="RNase_HI_RT_Ty3"/>
    <property type="match status" value="1"/>
</dbReference>
<keyword evidence="5" id="KW-0479">Metal-binding</keyword>
<dbReference type="InterPro" id="IPR050951">
    <property type="entry name" value="Retrovirus_Pol_polyprotein"/>
</dbReference>
<evidence type="ECO:0000313" key="20">
    <source>
        <dbReference type="Proteomes" id="UP001151760"/>
    </source>
</evidence>
<evidence type="ECO:0000256" key="8">
    <source>
        <dbReference type="ARBA" id="ARBA00022801"/>
    </source>
</evidence>
<gene>
    <name evidence="19" type="ORF">Tco_0924321</name>
</gene>
<dbReference type="PANTHER" id="PTHR37984:SF5">
    <property type="entry name" value="PROTEIN NYNRIN-LIKE"/>
    <property type="match status" value="1"/>
</dbReference>
<dbReference type="PANTHER" id="PTHR37984">
    <property type="entry name" value="PROTEIN CBG26694"/>
    <property type="match status" value="1"/>
</dbReference>
<dbReference type="PROSITE" id="PS50994">
    <property type="entry name" value="INTEGRASE"/>
    <property type="match status" value="1"/>
</dbReference>
<dbReference type="InterPro" id="IPR056924">
    <property type="entry name" value="SH3_Tf2-1"/>
</dbReference>
<evidence type="ECO:0000256" key="14">
    <source>
        <dbReference type="ARBA" id="ARBA00023172"/>
    </source>
</evidence>
<evidence type="ECO:0000256" key="11">
    <source>
        <dbReference type="ARBA" id="ARBA00022918"/>
    </source>
</evidence>
<evidence type="ECO:0000256" key="9">
    <source>
        <dbReference type="ARBA" id="ARBA00022842"/>
    </source>
</evidence>
<evidence type="ECO:0000313" key="19">
    <source>
        <dbReference type="EMBL" id="GJT33902.1"/>
    </source>
</evidence>
<dbReference type="InterPro" id="IPR012337">
    <property type="entry name" value="RNaseH-like_sf"/>
</dbReference>
<dbReference type="InterPro" id="IPR036875">
    <property type="entry name" value="Znf_CCHC_sf"/>
</dbReference>